<protein>
    <submittedName>
        <fullName evidence="2">Uncharacterized protein</fullName>
    </submittedName>
</protein>
<dbReference type="EMBL" id="JARKIB010000194">
    <property type="protein sequence ID" value="KAJ7725455.1"/>
    <property type="molecule type" value="Genomic_DNA"/>
</dbReference>
<evidence type="ECO:0000313" key="2">
    <source>
        <dbReference type="EMBL" id="KAJ7725455.1"/>
    </source>
</evidence>
<dbReference type="Proteomes" id="UP001215598">
    <property type="component" value="Unassembled WGS sequence"/>
</dbReference>
<proteinExistence type="predicted"/>
<feature type="region of interest" description="Disordered" evidence="1">
    <location>
        <begin position="271"/>
        <end position="298"/>
    </location>
</feature>
<gene>
    <name evidence="2" type="ORF">B0H16DRAFT_280290</name>
</gene>
<evidence type="ECO:0000313" key="3">
    <source>
        <dbReference type="Proteomes" id="UP001215598"/>
    </source>
</evidence>
<sequence length="389" mass="42054">MDVPSPCILSSSSSPPHRPFFPLPVPKRRMLALPPSSSRGYPHPPRAPLFPPLQRTWWVLLPRVRGHRALRVPAQRTCFLPIPSPHAHPLPRSPAPFLSFPRPVSPHCAAVTIAVPRVRPALVCTTAQCTCTRGEILLPCVCGDAVRFESPHQRTWAHRAHLPIPILPLFPVPSPPRSHHTPPRSSRCIAVAVAVPCVRPALVYTAAPPHNAPAPTRVHLALCTGCCLRALAPTLGANSVRVQTSLPRVRRVRRVSAPDIHAGADRVCAGSAVATPPHTPAPLHPHPLPSPLPSSHPHPLPSFPSLPCPFPPRSHHTHPVPPHCVTVAVAVRRVHPAVVYTAAQRTRAESIAPGTVPGAVYAHSHTRSAANSVRVQMLLPRVRRARRAL</sequence>
<organism evidence="2 3">
    <name type="scientific">Mycena metata</name>
    <dbReference type="NCBI Taxonomy" id="1033252"/>
    <lineage>
        <taxon>Eukaryota</taxon>
        <taxon>Fungi</taxon>
        <taxon>Dikarya</taxon>
        <taxon>Basidiomycota</taxon>
        <taxon>Agaricomycotina</taxon>
        <taxon>Agaricomycetes</taxon>
        <taxon>Agaricomycetidae</taxon>
        <taxon>Agaricales</taxon>
        <taxon>Marasmiineae</taxon>
        <taxon>Mycenaceae</taxon>
        <taxon>Mycena</taxon>
    </lineage>
</organism>
<reference evidence="2" key="1">
    <citation type="submission" date="2023-03" db="EMBL/GenBank/DDBJ databases">
        <title>Massive genome expansion in bonnet fungi (Mycena s.s.) driven by repeated elements and novel gene families across ecological guilds.</title>
        <authorList>
            <consortium name="Lawrence Berkeley National Laboratory"/>
            <person name="Harder C.B."/>
            <person name="Miyauchi S."/>
            <person name="Viragh M."/>
            <person name="Kuo A."/>
            <person name="Thoen E."/>
            <person name="Andreopoulos B."/>
            <person name="Lu D."/>
            <person name="Skrede I."/>
            <person name="Drula E."/>
            <person name="Henrissat B."/>
            <person name="Morin E."/>
            <person name="Kohler A."/>
            <person name="Barry K."/>
            <person name="LaButti K."/>
            <person name="Morin E."/>
            <person name="Salamov A."/>
            <person name="Lipzen A."/>
            <person name="Mereny Z."/>
            <person name="Hegedus B."/>
            <person name="Baldrian P."/>
            <person name="Stursova M."/>
            <person name="Weitz H."/>
            <person name="Taylor A."/>
            <person name="Grigoriev I.V."/>
            <person name="Nagy L.G."/>
            <person name="Martin F."/>
            <person name="Kauserud H."/>
        </authorList>
    </citation>
    <scope>NUCLEOTIDE SEQUENCE</scope>
    <source>
        <strain evidence="2">CBHHK182m</strain>
    </source>
</reference>
<keyword evidence="3" id="KW-1185">Reference proteome</keyword>
<evidence type="ECO:0000256" key="1">
    <source>
        <dbReference type="SAM" id="MobiDB-lite"/>
    </source>
</evidence>
<name>A0AAD7HQY1_9AGAR</name>
<comment type="caution">
    <text evidence="2">The sequence shown here is derived from an EMBL/GenBank/DDBJ whole genome shotgun (WGS) entry which is preliminary data.</text>
</comment>
<dbReference type="AlphaFoldDB" id="A0AAD7HQY1"/>
<accession>A0AAD7HQY1</accession>
<feature type="compositionally biased region" description="Pro residues" evidence="1">
    <location>
        <begin position="277"/>
        <end position="298"/>
    </location>
</feature>